<sequence length="454" mass="51055">MKQLLITLSDKAGIKSRRTKNIVKHIGWSSSYKIGSIIANFMLVPLTIDYLDAENYGIWLTLSSFISWFSFFDIGLGNGLKNKFAEAKALGNYKDAQAFVSTAYFTIGSISLGIVIIFVGINQFINWTQLFNTNASLQGELSVLFPIIFTFFGIQLVVKLITSIYLANQNHSIQEKVQFLGQALSLLVIFILTKTDQSSLLIFGIVFSALPVFILAGLNLFAFNNEFKKFKPKFSLWKKEYLREITGLGFKFFVIQIAATVLFSTDNFIISKLFGPKDVVPYNVALKYFSLAIIGFNVIITPYWSSFTEAYANKDFEWIEKSVSNIQKIWLIIPIALLVMVFLADLFYQFWVGEQVTIPLKLSIAMALFAALHTFSMIYVNFINGTGMIKLQLLGSIILMLINIPLSIIFSINFNMGLAGPILATCVCITGSGFLVFIQYRKIINNNAKGIWLK</sequence>
<keyword evidence="5 6" id="KW-0472">Membrane</keyword>
<feature type="transmembrane region" description="Helical" evidence="6">
    <location>
        <begin position="285"/>
        <end position="304"/>
    </location>
</feature>
<gene>
    <name evidence="7" type="ORF">SAMN04488519_11317</name>
</gene>
<evidence type="ECO:0000256" key="5">
    <source>
        <dbReference type="ARBA" id="ARBA00023136"/>
    </source>
</evidence>
<comment type="subcellular location">
    <subcellularLocation>
        <location evidence="1">Cell membrane</location>
        <topology evidence="1">Multi-pass membrane protein</topology>
    </subcellularLocation>
</comment>
<dbReference type="GO" id="GO:0005886">
    <property type="term" value="C:plasma membrane"/>
    <property type="evidence" value="ECO:0007669"/>
    <property type="project" value="UniProtKB-SubCell"/>
</dbReference>
<feature type="transmembrane region" description="Helical" evidence="6">
    <location>
        <begin position="179"/>
        <end position="195"/>
    </location>
</feature>
<protein>
    <submittedName>
        <fullName evidence="7">Membrane protein involved in the export of O-antigen and teichoic acid</fullName>
    </submittedName>
</protein>
<dbReference type="STRING" id="226506.SAMN04488519_11317"/>
<feature type="transmembrane region" description="Helical" evidence="6">
    <location>
        <begin position="141"/>
        <end position="167"/>
    </location>
</feature>
<evidence type="ECO:0000313" key="7">
    <source>
        <dbReference type="EMBL" id="SFO74309.1"/>
    </source>
</evidence>
<feature type="transmembrane region" description="Helical" evidence="6">
    <location>
        <begin position="418"/>
        <end position="438"/>
    </location>
</feature>
<feature type="transmembrane region" description="Helical" evidence="6">
    <location>
        <begin position="393"/>
        <end position="412"/>
    </location>
</feature>
<accession>A0A1I5JNK4</accession>
<evidence type="ECO:0000256" key="4">
    <source>
        <dbReference type="ARBA" id="ARBA00022989"/>
    </source>
</evidence>
<keyword evidence="4 6" id="KW-1133">Transmembrane helix</keyword>
<evidence type="ECO:0000256" key="3">
    <source>
        <dbReference type="ARBA" id="ARBA00022692"/>
    </source>
</evidence>
<name>A0A1I5JNK4_9BACT</name>
<keyword evidence="8" id="KW-1185">Reference proteome</keyword>
<evidence type="ECO:0000256" key="1">
    <source>
        <dbReference type="ARBA" id="ARBA00004651"/>
    </source>
</evidence>
<dbReference type="InterPro" id="IPR002797">
    <property type="entry name" value="Polysacc_synth"/>
</dbReference>
<feature type="transmembrane region" description="Helical" evidence="6">
    <location>
        <begin position="329"/>
        <end position="350"/>
    </location>
</feature>
<feature type="transmembrane region" description="Helical" evidence="6">
    <location>
        <begin position="98"/>
        <end position="121"/>
    </location>
</feature>
<proteinExistence type="predicted"/>
<keyword evidence="3 6" id="KW-0812">Transmembrane</keyword>
<feature type="transmembrane region" description="Helical" evidence="6">
    <location>
        <begin position="56"/>
        <end position="77"/>
    </location>
</feature>
<dbReference type="Proteomes" id="UP000199564">
    <property type="component" value="Unassembled WGS sequence"/>
</dbReference>
<dbReference type="AlphaFoldDB" id="A0A1I5JNK4"/>
<feature type="transmembrane region" description="Helical" evidence="6">
    <location>
        <begin position="21"/>
        <end position="44"/>
    </location>
</feature>
<reference evidence="8" key="1">
    <citation type="submission" date="2016-10" db="EMBL/GenBank/DDBJ databases">
        <authorList>
            <person name="Varghese N."/>
            <person name="Submissions S."/>
        </authorList>
    </citation>
    <scope>NUCLEOTIDE SEQUENCE [LARGE SCALE GENOMIC DNA]</scope>
    <source>
        <strain evidence="8">DSM 15282</strain>
    </source>
</reference>
<evidence type="ECO:0000256" key="2">
    <source>
        <dbReference type="ARBA" id="ARBA00022475"/>
    </source>
</evidence>
<dbReference type="PANTHER" id="PTHR30250:SF11">
    <property type="entry name" value="O-ANTIGEN TRANSPORTER-RELATED"/>
    <property type="match status" value="1"/>
</dbReference>
<dbReference type="RefSeq" id="WP_091655534.1">
    <property type="nucleotide sequence ID" value="NZ_FOVW01000013.1"/>
</dbReference>
<dbReference type="EMBL" id="FOVW01000013">
    <property type="protein sequence ID" value="SFO74309.1"/>
    <property type="molecule type" value="Genomic_DNA"/>
</dbReference>
<organism evidence="7 8">
    <name type="scientific">Algoriphagus ornithinivorans</name>
    <dbReference type="NCBI Taxonomy" id="226506"/>
    <lineage>
        <taxon>Bacteria</taxon>
        <taxon>Pseudomonadati</taxon>
        <taxon>Bacteroidota</taxon>
        <taxon>Cytophagia</taxon>
        <taxon>Cytophagales</taxon>
        <taxon>Cyclobacteriaceae</taxon>
        <taxon>Algoriphagus</taxon>
    </lineage>
</organism>
<evidence type="ECO:0000313" key="8">
    <source>
        <dbReference type="Proteomes" id="UP000199564"/>
    </source>
</evidence>
<dbReference type="PANTHER" id="PTHR30250">
    <property type="entry name" value="PST FAMILY PREDICTED COLANIC ACID TRANSPORTER"/>
    <property type="match status" value="1"/>
</dbReference>
<feature type="transmembrane region" description="Helical" evidence="6">
    <location>
        <begin position="362"/>
        <end position="381"/>
    </location>
</feature>
<evidence type="ECO:0000256" key="6">
    <source>
        <dbReference type="SAM" id="Phobius"/>
    </source>
</evidence>
<feature type="transmembrane region" description="Helical" evidence="6">
    <location>
        <begin position="201"/>
        <end position="224"/>
    </location>
</feature>
<keyword evidence="2" id="KW-1003">Cell membrane</keyword>
<feature type="transmembrane region" description="Helical" evidence="6">
    <location>
        <begin position="245"/>
        <end position="265"/>
    </location>
</feature>
<dbReference type="Pfam" id="PF01943">
    <property type="entry name" value="Polysacc_synt"/>
    <property type="match status" value="1"/>
</dbReference>
<dbReference type="InterPro" id="IPR050833">
    <property type="entry name" value="Poly_Biosynth_Transport"/>
</dbReference>